<dbReference type="NCBIfam" id="TIGR01496">
    <property type="entry name" value="DHPS"/>
    <property type="match status" value="1"/>
</dbReference>
<dbReference type="InterPro" id="IPR006390">
    <property type="entry name" value="DHP_synth_dom"/>
</dbReference>
<keyword evidence="6 9" id="KW-0479">Metal-binding</keyword>
<dbReference type="PROSITE" id="PS00793">
    <property type="entry name" value="DHPS_2"/>
    <property type="match status" value="1"/>
</dbReference>
<dbReference type="PANTHER" id="PTHR20941:SF1">
    <property type="entry name" value="FOLIC ACID SYNTHESIS PROTEIN FOL1"/>
    <property type="match status" value="1"/>
</dbReference>
<dbReference type="Pfam" id="PF00809">
    <property type="entry name" value="Pterin_bind"/>
    <property type="match status" value="1"/>
</dbReference>
<keyword evidence="12" id="KW-1185">Reference proteome</keyword>
<feature type="domain" description="Pterin-binding" evidence="10">
    <location>
        <begin position="29"/>
        <end position="287"/>
    </location>
</feature>
<evidence type="ECO:0000256" key="3">
    <source>
        <dbReference type="ARBA" id="ARBA00004763"/>
    </source>
</evidence>
<dbReference type="InterPro" id="IPR000489">
    <property type="entry name" value="Pterin-binding_dom"/>
</dbReference>
<dbReference type="GO" id="GO:0046872">
    <property type="term" value="F:metal ion binding"/>
    <property type="evidence" value="ECO:0007669"/>
    <property type="project" value="UniProtKB-KW"/>
</dbReference>
<comment type="pathway">
    <text evidence="3 9">Cofactor biosynthesis; tetrahydrofolate biosynthesis; 7,8-dihydrofolate from 2-amino-4-hydroxy-6-hydroxymethyl-7,8-dihydropteridine diphosphate and 4-aminobenzoate: step 1/2.</text>
</comment>
<keyword evidence="5 9" id="KW-0808">Transferase</keyword>
<reference evidence="11 12" key="1">
    <citation type="submission" date="2018-11" db="EMBL/GenBank/DDBJ databases">
        <title>Genomic Encyclopedia of Type Strains, Phase IV (KMG-IV): sequencing the most valuable type-strain genomes for metagenomic binning, comparative biology and taxonomic classification.</title>
        <authorList>
            <person name="Goeker M."/>
        </authorList>
    </citation>
    <scope>NUCLEOTIDE SEQUENCE [LARGE SCALE GENOMIC DNA]</scope>
    <source>
        <strain evidence="11 12">DSM 101684</strain>
    </source>
</reference>
<evidence type="ECO:0000256" key="6">
    <source>
        <dbReference type="ARBA" id="ARBA00022723"/>
    </source>
</evidence>
<evidence type="ECO:0000313" key="11">
    <source>
        <dbReference type="EMBL" id="RPE72556.1"/>
    </source>
</evidence>
<dbReference type="PROSITE" id="PS50972">
    <property type="entry name" value="PTERIN_BINDING"/>
    <property type="match status" value="1"/>
</dbReference>
<dbReference type="GO" id="GO:0005829">
    <property type="term" value="C:cytosol"/>
    <property type="evidence" value="ECO:0007669"/>
    <property type="project" value="TreeGrafter"/>
</dbReference>
<comment type="catalytic activity">
    <reaction evidence="1">
        <text>(7,8-dihydropterin-6-yl)methyl diphosphate + 4-aminobenzoate = 7,8-dihydropteroate + diphosphate</text>
        <dbReference type="Rhea" id="RHEA:19949"/>
        <dbReference type="ChEBI" id="CHEBI:17836"/>
        <dbReference type="ChEBI" id="CHEBI:17839"/>
        <dbReference type="ChEBI" id="CHEBI:33019"/>
        <dbReference type="ChEBI" id="CHEBI:72950"/>
        <dbReference type="EC" id="2.5.1.15"/>
    </reaction>
</comment>
<evidence type="ECO:0000256" key="1">
    <source>
        <dbReference type="ARBA" id="ARBA00000012"/>
    </source>
</evidence>
<keyword evidence="8 9" id="KW-0289">Folate biosynthesis</keyword>
<dbReference type="GO" id="GO:0046656">
    <property type="term" value="P:folic acid biosynthetic process"/>
    <property type="evidence" value="ECO:0007669"/>
    <property type="project" value="UniProtKB-KW"/>
</dbReference>
<protein>
    <recommendedName>
        <fullName evidence="4 9">Dihydropteroate synthase</fullName>
        <shortName evidence="9">DHPS</shortName>
        <ecNumber evidence="4 9">2.5.1.15</ecNumber>
    </recommendedName>
    <alternativeName>
        <fullName evidence="9">Dihydropteroate pyrophosphorylase</fullName>
    </alternativeName>
</protein>
<dbReference type="GO" id="GO:0004156">
    <property type="term" value="F:dihydropteroate synthase activity"/>
    <property type="evidence" value="ECO:0007669"/>
    <property type="project" value="UniProtKB-EC"/>
</dbReference>
<sequence length="298" mass="31818">MNTAWSRPEGYPGGRFWQTARFAIDLSRPKVMGIVNVTPDSFSDGGSHCDATAALRHCEQLLSEGADMLDIGAESTRPGAEPVPLEQELERLEPVLKEAVRLGVPISVDTYKPAVMQRALDLGVDIINDVRALQEPQAAGTVARHPSCGVCLMHMHRDPQTMQVAPMEGDVVPAVRGFLAQAAARLRVLGVEAERIVLDPGIGFGKTVEQNFSLLARQGELLELAYPLLVGWSRKSSLGAVVAAPGAVVPPPGQRLGASVAAALLAVERGAAVVRVHDVLETVQAIKVWERVRQASPA</sequence>
<evidence type="ECO:0000256" key="7">
    <source>
        <dbReference type="ARBA" id="ARBA00022842"/>
    </source>
</evidence>
<evidence type="ECO:0000256" key="9">
    <source>
        <dbReference type="RuleBase" id="RU361205"/>
    </source>
</evidence>
<comment type="function">
    <text evidence="9">Catalyzes the condensation of para-aminobenzoate (pABA) with 6-hydroxymethyl-7,8-dihydropterin diphosphate (DHPt-PP) to form 7,8-dihydropteroate (H2Pte), the immediate precursor of folate derivatives.</text>
</comment>
<comment type="caution">
    <text evidence="11">The sequence shown here is derived from an EMBL/GenBank/DDBJ whole genome shotgun (WGS) entry which is preliminary data.</text>
</comment>
<dbReference type="AlphaFoldDB" id="A0A3N4UPI0"/>
<dbReference type="PANTHER" id="PTHR20941">
    <property type="entry name" value="FOLATE SYNTHESIS PROTEINS"/>
    <property type="match status" value="1"/>
</dbReference>
<evidence type="ECO:0000256" key="5">
    <source>
        <dbReference type="ARBA" id="ARBA00022679"/>
    </source>
</evidence>
<dbReference type="UniPathway" id="UPA00077">
    <property type="reaction ID" value="UER00156"/>
</dbReference>
<dbReference type="EC" id="2.5.1.15" evidence="4 9"/>
<dbReference type="RefSeq" id="WP_124219561.1">
    <property type="nucleotide sequence ID" value="NZ_RKQL01000001.1"/>
</dbReference>
<dbReference type="SUPFAM" id="SSF51717">
    <property type="entry name" value="Dihydropteroate synthetase-like"/>
    <property type="match status" value="1"/>
</dbReference>
<dbReference type="GO" id="GO:0046654">
    <property type="term" value="P:tetrahydrofolate biosynthetic process"/>
    <property type="evidence" value="ECO:0007669"/>
    <property type="project" value="UniProtKB-UniPathway"/>
</dbReference>
<dbReference type="Gene3D" id="3.20.20.20">
    <property type="entry name" value="Dihydropteroate synthase-like"/>
    <property type="match status" value="1"/>
</dbReference>
<dbReference type="PROSITE" id="PS00792">
    <property type="entry name" value="DHPS_1"/>
    <property type="match status" value="1"/>
</dbReference>
<evidence type="ECO:0000313" key="12">
    <source>
        <dbReference type="Proteomes" id="UP000272193"/>
    </source>
</evidence>
<accession>A0A3N4UPI0</accession>
<comment type="similarity">
    <text evidence="9">Belongs to the DHPS family.</text>
</comment>
<dbReference type="EMBL" id="RKQL01000001">
    <property type="protein sequence ID" value="RPE72556.1"/>
    <property type="molecule type" value="Genomic_DNA"/>
</dbReference>
<evidence type="ECO:0000256" key="2">
    <source>
        <dbReference type="ARBA" id="ARBA00001946"/>
    </source>
</evidence>
<proteinExistence type="inferred from homology"/>
<dbReference type="OrthoDB" id="9811744at2"/>
<comment type="cofactor">
    <cofactor evidence="2 9">
        <name>Mg(2+)</name>
        <dbReference type="ChEBI" id="CHEBI:18420"/>
    </cofactor>
</comment>
<name>A0A3N4UPI0_9BURK</name>
<keyword evidence="7 9" id="KW-0460">Magnesium</keyword>
<evidence type="ECO:0000256" key="4">
    <source>
        <dbReference type="ARBA" id="ARBA00012458"/>
    </source>
</evidence>
<evidence type="ECO:0000259" key="10">
    <source>
        <dbReference type="PROSITE" id="PS50972"/>
    </source>
</evidence>
<organism evidence="11 12">
    <name type="scientific">Tibeticola sediminis</name>
    <dbReference type="NCBI Taxonomy" id="1917811"/>
    <lineage>
        <taxon>Bacteria</taxon>
        <taxon>Pseudomonadati</taxon>
        <taxon>Pseudomonadota</taxon>
        <taxon>Betaproteobacteria</taxon>
        <taxon>Burkholderiales</taxon>
        <taxon>Comamonadaceae</taxon>
        <taxon>Tibeticola</taxon>
    </lineage>
</organism>
<dbReference type="CDD" id="cd00739">
    <property type="entry name" value="DHPS"/>
    <property type="match status" value="1"/>
</dbReference>
<dbReference type="InterPro" id="IPR045031">
    <property type="entry name" value="DHP_synth-like"/>
</dbReference>
<gene>
    <name evidence="11" type="ORF">EDC62_0247</name>
</gene>
<evidence type="ECO:0000256" key="8">
    <source>
        <dbReference type="ARBA" id="ARBA00022909"/>
    </source>
</evidence>
<dbReference type="Proteomes" id="UP000272193">
    <property type="component" value="Unassembled WGS sequence"/>
</dbReference>
<dbReference type="InterPro" id="IPR011005">
    <property type="entry name" value="Dihydropteroate_synth-like_sf"/>
</dbReference>